<feature type="transmembrane region" description="Helical" evidence="18">
    <location>
        <begin position="1185"/>
        <end position="1205"/>
    </location>
</feature>
<evidence type="ECO:0000313" key="23">
    <source>
        <dbReference type="Proteomes" id="UP001651158"/>
    </source>
</evidence>
<dbReference type="InterPro" id="IPR014758">
    <property type="entry name" value="Met-tRNA_synth"/>
</dbReference>
<feature type="coiled-coil region" evidence="16">
    <location>
        <begin position="92"/>
        <end position="119"/>
    </location>
</feature>
<dbReference type="InterPro" id="IPR033911">
    <property type="entry name" value="MetRS_core"/>
</dbReference>
<dbReference type="EC" id="6.1.1.10" evidence="4"/>
<dbReference type="InterPro" id="IPR029038">
    <property type="entry name" value="MetRS_Zn"/>
</dbReference>
<organism evidence="22 23">
    <name type="scientific">Taenia crassiceps</name>
    <dbReference type="NCBI Taxonomy" id="6207"/>
    <lineage>
        <taxon>Eukaryota</taxon>
        <taxon>Metazoa</taxon>
        <taxon>Spiralia</taxon>
        <taxon>Lophotrochozoa</taxon>
        <taxon>Platyhelminthes</taxon>
        <taxon>Cestoda</taxon>
        <taxon>Eucestoda</taxon>
        <taxon>Cyclophyllidea</taxon>
        <taxon>Taeniidae</taxon>
        <taxon>Taenia</taxon>
    </lineage>
</organism>
<dbReference type="InterPro" id="IPR041872">
    <property type="entry name" value="Anticodon_Met"/>
</dbReference>
<name>A0ABR4QLD9_9CEST</name>
<dbReference type="CDD" id="cd00814">
    <property type="entry name" value="MetRS_core"/>
    <property type="match status" value="1"/>
</dbReference>
<keyword evidence="13" id="KW-0030">Aminoacyl-tRNA synthetase</keyword>
<dbReference type="InterPro" id="IPR001594">
    <property type="entry name" value="Palmitoyltrfase_DHHC"/>
</dbReference>
<evidence type="ECO:0000256" key="14">
    <source>
        <dbReference type="ARBA" id="ARBA00030904"/>
    </source>
</evidence>
<dbReference type="PANTHER" id="PTHR45765:SF1">
    <property type="entry name" value="METHIONINE--TRNA LIGASE, CYTOPLASMIC"/>
    <property type="match status" value="1"/>
</dbReference>
<evidence type="ECO:0000256" key="2">
    <source>
        <dbReference type="ARBA" id="ARBA00004496"/>
    </source>
</evidence>
<evidence type="ECO:0000256" key="3">
    <source>
        <dbReference type="ARBA" id="ARBA00005594"/>
    </source>
</evidence>
<dbReference type="Gene3D" id="1.10.730.10">
    <property type="entry name" value="Isoleucyl-tRNA Synthetase, Domain 1"/>
    <property type="match status" value="1"/>
</dbReference>
<evidence type="ECO:0000256" key="1">
    <source>
        <dbReference type="ARBA" id="ARBA00004141"/>
    </source>
</evidence>
<dbReference type="PROSITE" id="PS50216">
    <property type="entry name" value="DHHC"/>
    <property type="match status" value="1"/>
</dbReference>
<feature type="transmembrane region" description="Helical" evidence="18">
    <location>
        <begin position="1050"/>
        <end position="1069"/>
    </location>
</feature>
<feature type="transmembrane region" description="Helical" evidence="18">
    <location>
        <begin position="1025"/>
        <end position="1043"/>
    </location>
</feature>
<evidence type="ECO:0000256" key="16">
    <source>
        <dbReference type="SAM" id="Coils"/>
    </source>
</evidence>
<dbReference type="Gene3D" id="1.25.40.20">
    <property type="entry name" value="Ankyrin repeat-containing domain"/>
    <property type="match status" value="2"/>
</dbReference>
<dbReference type="InterPro" id="IPR009080">
    <property type="entry name" value="tRNAsynth_Ia_anticodon-bd"/>
</dbReference>
<evidence type="ECO:0000256" key="4">
    <source>
        <dbReference type="ARBA" id="ARBA00012838"/>
    </source>
</evidence>
<keyword evidence="10" id="KW-0648">Protein biosynthesis</keyword>
<dbReference type="Gene3D" id="3.40.50.620">
    <property type="entry name" value="HUPs"/>
    <property type="match status" value="1"/>
</dbReference>
<dbReference type="InterPro" id="IPR015413">
    <property type="entry name" value="Methionyl/Leucyl_tRNA_Synth"/>
</dbReference>
<evidence type="ECO:0000256" key="17">
    <source>
        <dbReference type="SAM" id="MobiDB-lite"/>
    </source>
</evidence>
<dbReference type="PROSITE" id="PS00178">
    <property type="entry name" value="AA_TRNA_LIGASE_I"/>
    <property type="match status" value="1"/>
</dbReference>
<evidence type="ECO:0000256" key="10">
    <source>
        <dbReference type="ARBA" id="ARBA00022917"/>
    </source>
</evidence>
<keyword evidence="6 22" id="KW-0436">Ligase</keyword>
<keyword evidence="8" id="KW-0547">Nucleotide-binding</keyword>
<dbReference type="Pfam" id="PF12796">
    <property type="entry name" value="Ank_2"/>
    <property type="match status" value="1"/>
</dbReference>
<keyword evidence="7 18" id="KW-0812">Transmembrane</keyword>
<dbReference type="EMBL" id="JAKROA010000002">
    <property type="protein sequence ID" value="KAL5110466.1"/>
    <property type="molecule type" value="Genomic_DNA"/>
</dbReference>
<evidence type="ECO:0000256" key="8">
    <source>
        <dbReference type="ARBA" id="ARBA00022741"/>
    </source>
</evidence>
<evidence type="ECO:0000256" key="9">
    <source>
        <dbReference type="ARBA" id="ARBA00022840"/>
    </source>
</evidence>
<evidence type="ECO:0000256" key="6">
    <source>
        <dbReference type="ARBA" id="ARBA00022598"/>
    </source>
</evidence>
<dbReference type="InterPro" id="IPR002110">
    <property type="entry name" value="Ankyrin_rpt"/>
</dbReference>
<dbReference type="SUPFAM" id="SSF52374">
    <property type="entry name" value="Nucleotidylyl transferase"/>
    <property type="match status" value="1"/>
</dbReference>
<dbReference type="InterPro" id="IPR014729">
    <property type="entry name" value="Rossmann-like_a/b/a_fold"/>
</dbReference>
<dbReference type="Gene3D" id="2.20.28.20">
    <property type="entry name" value="Methionyl-tRNA synthetase, Zn-domain"/>
    <property type="match status" value="1"/>
</dbReference>
<evidence type="ECO:0000256" key="15">
    <source>
        <dbReference type="ARBA" id="ARBA00047364"/>
    </source>
</evidence>
<feature type="domain" description="Methionyl/Leucyl tRNA synthetase" evidence="20">
    <location>
        <begin position="250"/>
        <end position="645"/>
    </location>
</feature>
<evidence type="ECO:0000313" key="22">
    <source>
        <dbReference type="EMBL" id="KAL5110466.1"/>
    </source>
</evidence>
<dbReference type="InterPro" id="IPR036770">
    <property type="entry name" value="Ankyrin_rpt-contain_sf"/>
</dbReference>
<evidence type="ECO:0000259" key="19">
    <source>
        <dbReference type="Pfam" id="PF01529"/>
    </source>
</evidence>
<dbReference type="SUPFAM" id="SSF57770">
    <property type="entry name" value="Methionyl-tRNA synthetase (MetRS), Zn-domain"/>
    <property type="match status" value="1"/>
</dbReference>
<dbReference type="InterPro" id="IPR023458">
    <property type="entry name" value="Met-tRNA_ligase_1"/>
</dbReference>
<feature type="transmembrane region" description="Helical" evidence="18">
    <location>
        <begin position="1217"/>
        <end position="1241"/>
    </location>
</feature>
<dbReference type="Proteomes" id="UP001651158">
    <property type="component" value="Unassembled WGS sequence"/>
</dbReference>
<comment type="caution">
    <text evidence="22">The sequence shown here is derived from an EMBL/GenBank/DDBJ whole genome shotgun (WGS) entry which is preliminary data.</text>
</comment>
<comment type="similarity">
    <text evidence="3">Belongs to the class-I aminoacyl-tRNA synthetase family.</text>
</comment>
<dbReference type="SUPFAM" id="SSF47323">
    <property type="entry name" value="Anticodon-binding domain of a subclass of class I aminoacyl-tRNA synthetases"/>
    <property type="match status" value="1"/>
</dbReference>
<evidence type="ECO:0000259" key="21">
    <source>
        <dbReference type="Pfam" id="PF19303"/>
    </source>
</evidence>
<keyword evidence="12 18" id="KW-0472">Membrane</keyword>
<dbReference type="PANTHER" id="PTHR45765">
    <property type="entry name" value="METHIONINE--TRNA LIGASE"/>
    <property type="match status" value="1"/>
</dbReference>
<dbReference type="Pfam" id="PF09334">
    <property type="entry name" value="tRNA-synt_1g"/>
    <property type="match status" value="1"/>
</dbReference>
<evidence type="ECO:0000256" key="5">
    <source>
        <dbReference type="ARBA" id="ARBA00018335"/>
    </source>
</evidence>
<dbReference type="Pfam" id="PF19303">
    <property type="entry name" value="Anticodon_3"/>
    <property type="match status" value="1"/>
</dbReference>
<evidence type="ECO:0000259" key="20">
    <source>
        <dbReference type="Pfam" id="PF09334"/>
    </source>
</evidence>
<keyword evidence="9" id="KW-0067">ATP-binding</keyword>
<evidence type="ECO:0000256" key="18">
    <source>
        <dbReference type="SAM" id="Phobius"/>
    </source>
</evidence>
<dbReference type="SUPFAM" id="SSF48403">
    <property type="entry name" value="Ankyrin repeat"/>
    <property type="match status" value="1"/>
</dbReference>
<keyword evidence="11 18" id="KW-1133">Transmembrane helix</keyword>
<dbReference type="NCBIfam" id="TIGR00398">
    <property type="entry name" value="metG"/>
    <property type="match status" value="1"/>
</dbReference>
<dbReference type="PRINTS" id="PR01041">
    <property type="entry name" value="TRNASYNTHMET"/>
</dbReference>
<gene>
    <name evidence="22" type="ORF">TcWFU_005918</name>
</gene>
<feature type="domain" description="Palmitoyltransferase DHHC" evidence="19">
    <location>
        <begin position="1142"/>
        <end position="1256"/>
    </location>
</feature>
<evidence type="ECO:0000256" key="13">
    <source>
        <dbReference type="ARBA" id="ARBA00023146"/>
    </source>
</evidence>
<comment type="catalytic activity">
    <reaction evidence="15">
        <text>tRNA(Met) + L-methionine + ATP = L-methionyl-tRNA(Met) + AMP + diphosphate</text>
        <dbReference type="Rhea" id="RHEA:13481"/>
        <dbReference type="Rhea" id="RHEA-COMP:9667"/>
        <dbReference type="Rhea" id="RHEA-COMP:9698"/>
        <dbReference type="ChEBI" id="CHEBI:30616"/>
        <dbReference type="ChEBI" id="CHEBI:33019"/>
        <dbReference type="ChEBI" id="CHEBI:57844"/>
        <dbReference type="ChEBI" id="CHEBI:78442"/>
        <dbReference type="ChEBI" id="CHEBI:78530"/>
        <dbReference type="ChEBI" id="CHEBI:456215"/>
        <dbReference type="EC" id="6.1.1.10"/>
    </reaction>
</comment>
<dbReference type="CDD" id="cd07957">
    <property type="entry name" value="Anticodon_Ia_Met"/>
    <property type="match status" value="1"/>
</dbReference>
<feature type="domain" description="Methionyl-tRNA synthetase anticodon-binding" evidence="21">
    <location>
        <begin position="658"/>
        <end position="811"/>
    </location>
</feature>
<sequence length="1311" mass="148060">MWRLFVDPRNRGGLAALAAVHKTQKAEILKYGAEQAPDGVVLETDLGLISSVNAIVSFILGADALSPKLNAFLLWESAILKPALGRITGSITGDATDLLIDLQSRLQDLEKETSESDRLAATLIVWADISHLLSSNNRLEYLYNLVKNCGAEEYCLRALRDLPLKVHSQESTTTPKMPLRKQGQNKAAKPGEKQAQDDEDELRLLQVEVSTDQMLKAQWTFSSPAAPATSIHFNERTILPLKKGEGVRNILVSSALPYVNNVPHLGNLIGSLLSANIFALYCQTAGYNVLSICGTDEYGTATEARAQAEGLTPQQLTDKYHELHRQVYEWFDIHFDYFGRTSTPVHTEITQEIFWDLYNNGFITEASVEQLFCEKCERFLADRFVEGVCPFCKAEGARGDQCDACGKLINAIELIKPQCIACRGSPTVRSSDHLFLDLPKLEEKVDSFFTESVEDPNCKWTQVAQSIARTWLRDGFKKRCITRDLKWGVPVPLPNFKNKVFYVWFDAPIGYISITANYTKEWRQWWLPSEDVEPVEYFQFMAKDNVLFHSAIFPACLLGSNKKFTLVKHIIATEYLNYEGKKFSKSRGVGVFGSNAKDSGIESNIWRFYLAYIRPETQDSTFSWEDFALKNNGELLNNLGNFINRPLMFVMKFFNSTVPSMKSLQPDDVTFLARVNGILQEYINHMENCCLREGIRSVLGISRLGNGYLQAQKPWVLYKSSDTIQRAGVVTGVSCNIAALLGILLHPFMPAFAEEIFEQCKLPSEHRSLAPMVANGGHIIRLLPEGHMIGEPKPLFKKIEAQDVQRLQKIFPTIWRGRCELGAREGCRLSRARLLVYGRAVVGVGGGRAHAARGYGDTALVSLLIFCGADLGVLDSDNSLPLHFAAQSGGPNVCSLLLRFFPEAIEYQDTRKNTPLHVACACGNMATASGILRATLYPHSTHFKITDAGNLCTVSVKGDYDVTIRNEEDQTPEHVAGRHGSYELAALIQNVLYQSRNARHISTPPSRLLLILYSLCGPPGRRRAMHFWMLAISFGWLYPYLYFRIHQSAIALSGTESVVFICMNAFLWVCYFTEVYKDPGFLPTNTLEYEEEMRELFIECRRLQRRTSLLSVEAEAPQTELLPLQVQALRRSIRILKRRLNSLCHTCGCIKPIRAKHCSLCNRCVRVMDHHCPVTDNCVGQDNRVWFLLTSAVVSIVSSWIGLLTMRYWRQAESTSLYEIVTLMLLSIGWMFGLNACFMTISCAIFNMTTNELTNWRRYEYFGTAKTGFKNPFNQGYWGNLVEFFRPRSYETERELYRHRVTDGGRHPFVV</sequence>
<evidence type="ECO:0000256" key="7">
    <source>
        <dbReference type="ARBA" id="ARBA00022692"/>
    </source>
</evidence>
<dbReference type="InterPro" id="IPR001412">
    <property type="entry name" value="aa-tRNA-synth_I_CS"/>
</dbReference>
<feature type="region of interest" description="Disordered" evidence="17">
    <location>
        <begin position="168"/>
        <end position="199"/>
    </location>
</feature>
<keyword evidence="16" id="KW-0175">Coiled coil</keyword>
<dbReference type="HAMAP" id="MF_00098">
    <property type="entry name" value="Met_tRNA_synth_type1"/>
    <property type="match status" value="1"/>
</dbReference>
<dbReference type="Pfam" id="PF01529">
    <property type="entry name" value="DHHC"/>
    <property type="match status" value="1"/>
</dbReference>
<reference evidence="22 23" key="1">
    <citation type="journal article" date="2022" name="Front. Cell. Infect. Microbiol.">
        <title>The Genomes of Two Strains of Taenia crassiceps the Animal Model for the Study of Human Cysticercosis.</title>
        <authorList>
            <person name="Bobes R.J."/>
            <person name="Estrada K."/>
            <person name="Rios-Valencia D.G."/>
            <person name="Calderon-Gallegos A."/>
            <person name="de la Torre P."/>
            <person name="Carrero J.C."/>
            <person name="Sanchez-Flores A."/>
            <person name="Laclette J.P."/>
        </authorList>
    </citation>
    <scope>NUCLEOTIDE SEQUENCE [LARGE SCALE GENOMIC DNA]</scope>
    <source>
        <strain evidence="22">WFUcys</strain>
    </source>
</reference>
<keyword evidence="23" id="KW-1185">Reference proteome</keyword>
<evidence type="ECO:0000256" key="11">
    <source>
        <dbReference type="ARBA" id="ARBA00022989"/>
    </source>
</evidence>
<dbReference type="SMART" id="SM00248">
    <property type="entry name" value="ANK"/>
    <property type="match status" value="3"/>
</dbReference>
<proteinExistence type="inferred from homology"/>
<comment type="subcellular location">
    <subcellularLocation>
        <location evidence="2">Cytoplasm</location>
    </subcellularLocation>
    <subcellularLocation>
        <location evidence="1">Membrane</location>
        <topology evidence="1">Multi-pass membrane protein</topology>
    </subcellularLocation>
</comment>
<protein>
    <recommendedName>
        <fullName evidence="5">Methionine--tRNA ligase, cytoplasmic</fullName>
        <ecNumber evidence="4">6.1.1.10</ecNumber>
    </recommendedName>
    <alternativeName>
        <fullName evidence="14">Methionyl-tRNA synthetase</fullName>
    </alternativeName>
</protein>
<evidence type="ECO:0000256" key="12">
    <source>
        <dbReference type="ARBA" id="ARBA00023136"/>
    </source>
</evidence>
<accession>A0ABR4QLD9</accession>
<dbReference type="GO" id="GO:0016874">
    <property type="term" value="F:ligase activity"/>
    <property type="evidence" value="ECO:0007669"/>
    <property type="project" value="UniProtKB-KW"/>
</dbReference>